<reference evidence="1 2" key="1">
    <citation type="submission" date="2024-02" db="EMBL/GenBank/DDBJ databases">
        <title>Discinaceae phylogenomics.</title>
        <authorList>
            <person name="Dirks A.C."/>
            <person name="James T.Y."/>
        </authorList>
    </citation>
    <scope>NUCLEOTIDE SEQUENCE [LARGE SCALE GENOMIC DNA]</scope>
    <source>
        <strain evidence="1 2">ACD0624</strain>
    </source>
</reference>
<dbReference type="Proteomes" id="UP001447188">
    <property type="component" value="Unassembled WGS sequence"/>
</dbReference>
<evidence type="ECO:0000313" key="2">
    <source>
        <dbReference type="Proteomes" id="UP001447188"/>
    </source>
</evidence>
<keyword evidence="2" id="KW-1185">Reference proteome</keyword>
<evidence type="ECO:0000313" key="1">
    <source>
        <dbReference type="EMBL" id="KAL0639445.1"/>
    </source>
</evidence>
<proteinExistence type="predicted"/>
<dbReference type="EMBL" id="JBBBZM010000011">
    <property type="protein sequence ID" value="KAL0639445.1"/>
    <property type="molecule type" value="Genomic_DNA"/>
</dbReference>
<organism evidence="1 2">
    <name type="scientific">Discina gigas</name>
    <dbReference type="NCBI Taxonomy" id="1032678"/>
    <lineage>
        <taxon>Eukaryota</taxon>
        <taxon>Fungi</taxon>
        <taxon>Dikarya</taxon>
        <taxon>Ascomycota</taxon>
        <taxon>Pezizomycotina</taxon>
        <taxon>Pezizomycetes</taxon>
        <taxon>Pezizales</taxon>
        <taxon>Discinaceae</taxon>
        <taxon>Discina</taxon>
    </lineage>
</organism>
<name>A0ABR3GUH7_9PEZI</name>
<comment type="caution">
    <text evidence="1">The sequence shown here is derived from an EMBL/GenBank/DDBJ whole genome shotgun (WGS) entry which is preliminary data.</text>
</comment>
<gene>
    <name evidence="1" type="ORF">Q9L58_001473</name>
</gene>
<protein>
    <submittedName>
        <fullName evidence="1">Uncharacterized protein</fullName>
    </submittedName>
</protein>
<accession>A0ABR3GUH7</accession>
<sequence>MSLPEQPTTNPFLEMLEYDGAEIQGHIRDMCADQDYAEHAQLQVLWVEFFLPFFGHAQTLRTDAGKTSPIAVTIYDIEIAIHSIYCALSAFIMLTEPRPPNCSGSPFKYALWILVLLGKWSLRINENPCRPSPDTYSIVIADPEQPRNPGFAKVSLFVCGTTKSRERGGPGVSWTEGRQRVLQNATGMHPQAKLAQINNQWPNDKFYWFRAPLLRDITWIKNQISQVFSQDPALVRTLNSMLDLFREIPGLSDENAPRHTFGSCAETWGIQILATSLASGAIGTSFSMSAAQLESMETALQTEDWRYGLGLKPACSNCLYLYGVVRLNHGVTIRDYTRL</sequence>